<feature type="domain" description="F-box" evidence="1">
    <location>
        <begin position="19"/>
        <end position="66"/>
    </location>
</feature>
<dbReference type="PANTHER" id="PTHR44259">
    <property type="entry name" value="OS07G0183000 PROTEIN-RELATED"/>
    <property type="match status" value="1"/>
</dbReference>
<dbReference type="InterPro" id="IPR036047">
    <property type="entry name" value="F-box-like_dom_sf"/>
</dbReference>
<dbReference type="Pfam" id="PF03478">
    <property type="entry name" value="Beta-prop_KIB1-4"/>
    <property type="match status" value="1"/>
</dbReference>
<organism evidence="2 3">
    <name type="scientific">Quillaja saponaria</name>
    <name type="common">Soap bark tree</name>
    <dbReference type="NCBI Taxonomy" id="32244"/>
    <lineage>
        <taxon>Eukaryota</taxon>
        <taxon>Viridiplantae</taxon>
        <taxon>Streptophyta</taxon>
        <taxon>Embryophyta</taxon>
        <taxon>Tracheophyta</taxon>
        <taxon>Spermatophyta</taxon>
        <taxon>Magnoliopsida</taxon>
        <taxon>eudicotyledons</taxon>
        <taxon>Gunneridae</taxon>
        <taxon>Pentapetalae</taxon>
        <taxon>rosids</taxon>
        <taxon>fabids</taxon>
        <taxon>Fabales</taxon>
        <taxon>Quillajaceae</taxon>
        <taxon>Quillaja</taxon>
    </lineage>
</organism>
<evidence type="ECO:0000259" key="1">
    <source>
        <dbReference type="PROSITE" id="PS50181"/>
    </source>
</evidence>
<name>A0AAD7KNH5_QUISA</name>
<dbReference type="EMBL" id="JARAOO010000014">
    <property type="protein sequence ID" value="KAJ7943115.1"/>
    <property type="molecule type" value="Genomic_DNA"/>
</dbReference>
<accession>A0AAD7KNH5</accession>
<keyword evidence="3" id="KW-1185">Reference proteome</keyword>
<dbReference type="AlphaFoldDB" id="A0AAD7KNH5"/>
<dbReference type="Pfam" id="PF00646">
    <property type="entry name" value="F-box"/>
    <property type="match status" value="1"/>
</dbReference>
<gene>
    <name evidence="2" type="ORF">O6P43_032706</name>
</gene>
<sequence length="418" mass="48649">MASQRKIRHRRKKSKEQRYAEWSSLPRCILEMISERLPIIDCVSISNVCKSWRCVLGEELPGWKKRGFPWLLMSGQNQREIRTYVSIIENRVWEMKLPEANGKYFWGSFQDWLIMVQDQGLFSLDVNLLNPFSGGKISLPGIWNFYHKIVLSGLPSENNFICMLLHNRYRELAFWVSGSQSWHKHKLVGHPFEDAVFCNGSFYLLSDGCNIWQIDASSIFSAINEVDTLFGNFSNIETKFHEVKMPERSQLDVIVVSERHRDDRILSYLLESSGQVLLVCRYYSNKPDAVLETRRFEVYTLDLCEFSWKKVESLGDQVLFLGKCSSMLLPAKELGVGMNNIYFSNDPVTPWWNEWDSCHLKGVSARLGLDKSDWKDWGVFRLGNEGSETFCFHGNRDNWAPTWLTAPLWWCCRNISST</sequence>
<comment type="caution">
    <text evidence="2">The sequence shown here is derived from an EMBL/GenBank/DDBJ whole genome shotgun (WGS) entry which is preliminary data.</text>
</comment>
<reference evidence="2" key="1">
    <citation type="journal article" date="2023" name="Science">
        <title>Elucidation of the pathway for biosynthesis of saponin adjuvants from the soapbark tree.</title>
        <authorList>
            <person name="Reed J."/>
            <person name="Orme A."/>
            <person name="El-Demerdash A."/>
            <person name="Owen C."/>
            <person name="Martin L.B.B."/>
            <person name="Misra R.C."/>
            <person name="Kikuchi S."/>
            <person name="Rejzek M."/>
            <person name="Martin A.C."/>
            <person name="Harkess A."/>
            <person name="Leebens-Mack J."/>
            <person name="Louveau T."/>
            <person name="Stephenson M.J."/>
            <person name="Osbourn A."/>
        </authorList>
    </citation>
    <scope>NUCLEOTIDE SEQUENCE</scope>
    <source>
        <strain evidence="2">S10</strain>
    </source>
</reference>
<proteinExistence type="predicted"/>
<protein>
    <submittedName>
        <fullName evidence="2">F-box protein</fullName>
    </submittedName>
</protein>
<dbReference type="PROSITE" id="PS50181">
    <property type="entry name" value="FBOX"/>
    <property type="match status" value="1"/>
</dbReference>
<evidence type="ECO:0000313" key="3">
    <source>
        <dbReference type="Proteomes" id="UP001163823"/>
    </source>
</evidence>
<evidence type="ECO:0000313" key="2">
    <source>
        <dbReference type="EMBL" id="KAJ7943115.1"/>
    </source>
</evidence>
<dbReference type="SMART" id="SM00256">
    <property type="entry name" value="FBOX"/>
    <property type="match status" value="1"/>
</dbReference>
<dbReference type="InterPro" id="IPR001810">
    <property type="entry name" value="F-box_dom"/>
</dbReference>
<dbReference type="Proteomes" id="UP001163823">
    <property type="component" value="Chromosome 14"/>
</dbReference>
<dbReference type="Gene3D" id="1.20.1280.50">
    <property type="match status" value="1"/>
</dbReference>
<dbReference type="SUPFAM" id="SSF81383">
    <property type="entry name" value="F-box domain"/>
    <property type="match status" value="1"/>
</dbReference>
<dbReference type="InterPro" id="IPR050942">
    <property type="entry name" value="F-box_BR-signaling"/>
</dbReference>
<dbReference type="KEGG" id="qsa:O6P43_032706"/>
<dbReference type="InterPro" id="IPR005174">
    <property type="entry name" value="KIB1-4_b-propeller"/>
</dbReference>